<dbReference type="GO" id="GO:0003824">
    <property type="term" value="F:catalytic activity"/>
    <property type="evidence" value="ECO:0007669"/>
    <property type="project" value="InterPro"/>
</dbReference>
<dbReference type="RefSeq" id="WP_069378624.1">
    <property type="nucleotide sequence ID" value="NZ_CP017141.1"/>
</dbReference>
<dbReference type="SUPFAM" id="SSF56219">
    <property type="entry name" value="DNase I-like"/>
    <property type="match status" value="1"/>
</dbReference>
<dbReference type="PANTHER" id="PTHR14859">
    <property type="entry name" value="CALCOFLUOR WHITE HYPERSENSITIVE PROTEIN PRECURSOR"/>
    <property type="match status" value="1"/>
</dbReference>
<keyword evidence="1" id="KW-0732">Signal</keyword>
<dbReference type="KEGG" id="psty:BFS30_06960"/>
<evidence type="ECO:0000256" key="1">
    <source>
        <dbReference type="SAM" id="SignalP"/>
    </source>
</evidence>
<dbReference type="Gene3D" id="3.60.10.10">
    <property type="entry name" value="Endonuclease/exonuclease/phosphatase"/>
    <property type="match status" value="1"/>
</dbReference>
<protein>
    <recommendedName>
        <fullName evidence="2">Endonuclease/exonuclease/phosphatase domain-containing protein</fullName>
    </recommendedName>
</protein>
<dbReference type="Proteomes" id="UP000094313">
    <property type="component" value="Chromosome"/>
</dbReference>
<dbReference type="InterPro" id="IPR005135">
    <property type="entry name" value="Endo/exonuclease/phosphatase"/>
</dbReference>
<gene>
    <name evidence="3" type="ORF">BFS30_06960</name>
</gene>
<dbReference type="Pfam" id="PF03372">
    <property type="entry name" value="Exo_endo_phos"/>
    <property type="match status" value="1"/>
</dbReference>
<dbReference type="GO" id="GO:0006506">
    <property type="term" value="P:GPI anchor biosynthetic process"/>
    <property type="evidence" value="ECO:0007669"/>
    <property type="project" value="TreeGrafter"/>
</dbReference>
<feature type="chain" id="PRO_5009098423" description="Endonuclease/exonuclease/phosphatase domain-containing protein" evidence="1">
    <location>
        <begin position="26"/>
        <end position="264"/>
    </location>
</feature>
<evidence type="ECO:0000313" key="4">
    <source>
        <dbReference type="Proteomes" id="UP000094313"/>
    </source>
</evidence>
<sequence>MKQYFQFSGTLFMICISAMTAIGQAAPKTLKVMTYNIHHGNPPAKPGVIDLQGIAEVINNQTPDLVALQELDVLTKRGEQVDQVKKLASLTGMHSYFSKGIDFDGGEYGVAILSRFKINHAERFPLPAQEGLAAEARSLAVINVTLANGQSVDFACTHLDLKNEHRMLQVAAINKVLGARKGTVILAGDFNLTADNPAMAVLEQHFTRSCTENCAPTIPEVNPTKEIDFIFLKKQSPLKVLSHQVLENIYASDHLPVVVSYLIP</sequence>
<reference evidence="3 4" key="1">
    <citation type="submission" date="2016-08" db="EMBL/GenBank/DDBJ databases">
        <authorList>
            <person name="Seilhamer J.J."/>
        </authorList>
    </citation>
    <scope>NUCLEOTIDE SEQUENCE [LARGE SCALE GENOMIC DNA]</scope>
    <source>
        <strain evidence="3 4">DX4</strain>
    </source>
</reference>
<evidence type="ECO:0000259" key="2">
    <source>
        <dbReference type="Pfam" id="PF03372"/>
    </source>
</evidence>
<evidence type="ECO:0000313" key="3">
    <source>
        <dbReference type="EMBL" id="AOM76931.1"/>
    </source>
</evidence>
<accession>A0A1D7QE22</accession>
<dbReference type="EMBL" id="CP017141">
    <property type="protein sequence ID" value="AOM76931.1"/>
    <property type="molecule type" value="Genomic_DNA"/>
</dbReference>
<dbReference type="InterPro" id="IPR051916">
    <property type="entry name" value="GPI-anchor_lipid_remodeler"/>
</dbReference>
<feature type="domain" description="Endonuclease/exonuclease/phosphatase" evidence="2">
    <location>
        <begin position="33"/>
        <end position="254"/>
    </location>
</feature>
<dbReference type="PANTHER" id="PTHR14859:SF15">
    <property type="entry name" value="ENDONUCLEASE_EXONUCLEASE_PHOSPHATASE DOMAIN-CONTAINING PROTEIN"/>
    <property type="match status" value="1"/>
</dbReference>
<keyword evidence="4" id="KW-1185">Reference proteome</keyword>
<feature type="signal peptide" evidence="1">
    <location>
        <begin position="1"/>
        <end position="25"/>
    </location>
</feature>
<dbReference type="InterPro" id="IPR036691">
    <property type="entry name" value="Endo/exonu/phosph_ase_sf"/>
</dbReference>
<proteinExistence type="predicted"/>
<dbReference type="GO" id="GO:0016020">
    <property type="term" value="C:membrane"/>
    <property type="evidence" value="ECO:0007669"/>
    <property type="project" value="GOC"/>
</dbReference>
<organism evidence="3 4">
    <name type="scientific">Pedobacter steynii</name>
    <dbReference type="NCBI Taxonomy" id="430522"/>
    <lineage>
        <taxon>Bacteria</taxon>
        <taxon>Pseudomonadati</taxon>
        <taxon>Bacteroidota</taxon>
        <taxon>Sphingobacteriia</taxon>
        <taxon>Sphingobacteriales</taxon>
        <taxon>Sphingobacteriaceae</taxon>
        <taxon>Pedobacter</taxon>
    </lineage>
</organism>
<name>A0A1D7QE22_9SPHI</name>
<dbReference type="AlphaFoldDB" id="A0A1D7QE22"/>